<name>A0ABP8XXG2_9MICO</name>
<dbReference type="PANTHER" id="PTHR30163:SF8">
    <property type="entry name" value="LYTIC MUREIN TRANSGLYCOSYLASE"/>
    <property type="match status" value="1"/>
</dbReference>
<dbReference type="InterPro" id="IPR023346">
    <property type="entry name" value="Lysozyme-like_dom_sf"/>
</dbReference>
<accession>A0ABP8XXG2</accession>
<feature type="region of interest" description="Disordered" evidence="1">
    <location>
        <begin position="262"/>
        <end position="451"/>
    </location>
</feature>
<organism evidence="4 5">
    <name type="scientific">Pedococcus ginsenosidimutans</name>
    <dbReference type="NCBI Taxonomy" id="490570"/>
    <lineage>
        <taxon>Bacteria</taxon>
        <taxon>Bacillati</taxon>
        <taxon>Actinomycetota</taxon>
        <taxon>Actinomycetes</taxon>
        <taxon>Micrococcales</taxon>
        <taxon>Intrasporangiaceae</taxon>
        <taxon>Pedococcus</taxon>
    </lineage>
</organism>
<evidence type="ECO:0000256" key="2">
    <source>
        <dbReference type="SAM" id="SignalP"/>
    </source>
</evidence>
<dbReference type="Pfam" id="PF13406">
    <property type="entry name" value="SLT_2"/>
    <property type="match status" value="1"/>
</dbReference>
<gene>
    <name evidence="4" type="ORF">GCM10025782_12430</name>
</gene>
<protein>
    <recommendedName>
        <fullName evidence="3">Transglycosylase SLT domain-containing protein</fullName>
    </recommendedName>
</protein>
<evidence type="ECO:0000256" key="1">
    <source>
        <dbReference type="SAM" id="MobiDB-lite"/>
    </source>
</evidence>
<dbReference type="InterPro" id="IPR031304">
    <property type="entry name" value="SLT_2"/>
</dbReference>
<dbReference type="PROSITE" id="PS51257">
    <property type="entry name" value="PROKAR_LIPOPROTEIN"/>
    <property type="match status" value="1"/>
</dbReference>
<evidence type="ECO:0000313" key="5">
    <source>
        <dbReference type="Proteomes" id="UP001500556"/>
    </source>
</evidence>
<dbReference type="Proteomes" id="UP001500556">
    <property type="component" value="Unassembled WGS sequence"/>
</dbReference>
<dbReference type="SUPFAM" id="SSF53955">
    <property type="entry name" value="Lysozyme-like"/>
    <property type="match status" value="1"/>
</dbReference>
<evidence type="ECO:0000259" key="3">
    <source>
        <dbReference type="Pfam" id="PF13406"/>
    </source>
</evidence>
<feature type="compositionally biased region" description="Low complexity" evidence="1">
    <location>
        <begin position="304"/>
        <end position="451"/>
    </location>
</feature>
<dbReference type="InterPro" id="IPR043426">
    <property type="entry name" value="MltB-like"/>
</dbReference>
<feature type="chain" id="PRO_5045866902" description="Transglycosylase SLT domain-containing protein" evidence="2">
    <location>
        <begin position="18"/>
        <end position="451"/>
    </location>
</feature>
<reference evidence="5" key="1">
    <citation type="journal article" date="2019" name="Int. J. Syst. Evol. Microbiol.">
        <title>The Global Catalogue of Microorganisms (GCM) 10K type strain sequencing project: providing services to taxonomists for standard genome sequencing and annotation.</title>
        <authorList>
            <consortium name="The Broad Institute Genomics Platform"/>
            <consortium name="The Broad Institute Genome Sequencing Center for Infectious Disease"/>
            <person name="Wu L."/>
            <person name="Ma J."/>
        </authorList>
    </citation>
    <scope>NUCLEOTIDE SEQUENCE [LARGE SCALE GENOMIC DNA]</scope>
    <source>
        <strain evidence="5">JCM 18961</strain>
    </source>
</reference>
<feature type="signal peptide" evidence="2">
    <location>
        <begin position="1"/>
        <end position="17"/>
    </location>
</feature>
<proteinExistence type="predicted"/>
<dbReference type="PANTHER" id="PTHR30163">
    <property type="entry name" value="MEMBRANE-BOUND LYTIC MUREIN TRANSGLYCOSYLASE B"/>
    <property type="match status" value="1"/>
</dbReference>
<comment type="caution">
    <text evidence="4">The sequence shown here is derived from an EMBL/GenBank/DDBJ whole genome shotgun (WGS) entry which is preliminary data.</text>
</comment>
<keyword evidence="5" id="KW-1185">Reference proteome</keyword>
<keyword evidence="2" id="KW-0732">Signal</keyword>
<evidence type="ECO:0000313" key="4">
    <source>
        <dbReference type="EMBL" id="GAA4716899.1"/>
    </source>
</evidence>
<dbReference type="RefSeq" id="WP_345501903.1">
    <property type="nucleotide sequence ID" value="NZ_BAABLO010000004.1"/>
</dbReference>
<dbReference type="EMBL" id="BAABLO010000004">
    <property type="protein sequence ID" value="GAA4716899.1"/>
    <property type="molecule type" value="Genomic_DNA"/>
</dbReference>
<feature type="domain" description="Transglycosylase SLT" evidence="3">
    <location>
        <begin position="167"/>
        <end position="214"/>
    </location>
</feature>
<dbReference type="Gene3D" id="1.10.530.10">
    <property type="match status" value="1"/>
</dbReference>
<dbReference type="PRINTS" id="PR01217">
    <property type="entry name" value="PRICHEXTENSN"/>
</dbReference>
<sequence length="451" mass="45393">MRLPSVLVIAAACAVVAACGASGPDMPQGPPQPVHPASATVDDGRSSFDNLRSGVLSTQGRSVNVTVASQIARPPAVGATLGAPGPGPVQQALVDAYLGAVRGAPPACRLRAEVLAAIAQVESGSAGGQSLSGHRVVPGVYGPLLSGGSLARVPDTDGGRLDGNTQWDRALGPMQFIPSAWADFGTDGDGDGKADPQNVYDSVVSASLYLCAGGRDLAQPTELAAAIVSYNHSGPYLLAVLDWIDYFDTHGLLAIGPVSAPVASHGPAAPRKSEPASVTPEVVKRAVAKAATLPVAPPPPPPAVSTTPSGSHPTPSRPPVSSTSHTPDPTTTTPDPTTTTPDPTTTTPDPTTTTPDPTTTTPDPTTTTPDPTTTTPDPTTTTPDPTTTTPDPTTTTPDPTTTTPDPTTTTPDPTTTTPDPTTTTPDPTTTTSDPTTTTPDPTTTSPTDPGT</sequence>